<dbReference type="SUPFAM" id="SSF89028">
    <property type="entry name" value="Cobalamin adenosyltransferase-like"/>
    <property type="match status" value="1"/>
</dbReference>
<evidence type="ECO:0000256" key="1">
    <source>
        <dbReference type="ARBA" id="ARBA00007487"/>
    </source>
</evidence>
<dbReference type="InterPro" id="IPR029499">
    <property type="entry name" value="PduO-typ"/>
</dbReference>
<dbReference type="FunFam" id="1.20.1200.10:FF:000001">
    <property type="entry name" value="Cob(I)yrinic acid a,c-diamide adenosyltransferase"/>
    <property type="match status" value="1"/>
</dbReference>
<feature type="domain" description="Cobalamin adenosyltransferase-like" evidence="11">
    <location>
        <begin position="9"/>
        <end position="176"/>
    </location>
</feature>
<evidence type="ECO:0000256" key="6">
    <source>
        <dbReference type="ARBA" id="ARBA00051988"/>
    </source>
</evidence>
<dbReference type="GO" id="GO:0008817">
    <property type="term" value="F:corrinoid adenosyltransferase activity"/>
    <property type="evidence" value="ECO:0007669"/>
    <property type="project" value="UniProtKB-ARBA"/>
</dbReference>
<evidence type="ECO:0000256" key="4">
    <source>
        <dbReference type="ARBA" id="ARBA00022741"/>
    </source>
</evidence>
<protein>
    <recommendedName>
        <fullName evidence="8">Corrinoid adenosyltransferase MMAB</fullName>
    </recommendedName>
    <alternativeName>
        <fullName evidence="9">ATP:co(I)rrinoid adenosyltransferase MMAB</fullName>
    </alternativeName>
</protein>
<comment type="function">
    <text evidence="7">Converts cob(I)alamin to adenosylcobalamin (adenosylcob(III)alamin), a coenzyme for methylmalonyl-CoA mutase, therefore participates in the final step of the vitamin B12 conversion. Generates adenosylcobalamin (AdoCbl) and directly delivers the cofactor to MUT in a transfer that is stimulated by ATP-binding to MMAB and gated by MMAA.</text>
</comment>
<dbReference type="NCBIfam" id="TIGR00636">
    <property type="entry name" value="PduO_Nterm"/>
    <property type="match status" value="1"/>
</dbReference>
<evidence type="ECO:0000313" key="12">
    <source>
        <dbReference type="EMBL" id="CAG9312934.1"/>
    </source>
</evidence>
<dbReference type="AlphaFoldDB" id="A0AAU9ID82"/>
<keyword evidence="13" id="KW-1185">Reference proteome</keyword>
<dbReference type="GO" id="GO:0005524">
    <property type="term" value="F:ATP binding"/>
    <property type="evidence" value="ECO:0007669"/>
    <property type="project" value="UniProtKB-UniRule"/>
</dbReference>
<comment type="caution">
    <text evidence="12">The sequence shown here is derived from an EMBL/GenBank/DDBJ whole genome shotgun (WGS) entry which is preliminary data.</text>
</comment>
<evidence type="ECO:0000313" key="13">
    <source>
        <dbReference type="Proteomes" id="UP001162131"/>
    </source>
</evidence>
<dbReference type="PANTHER" id="PTHR12213:SF0">
    <property type="entry name" value="CORRINOID ADENOSYLTRANSFERASE MMAB"/>
    <property type="match status" value="1"/>
</dbReference>
<keyword evidence="3 10" id="KW-0808">Transferase</keyword>
<comment type="subunit">
    <text evidence="2">Homotrimer.</text>
</comment>
<evidence type="ECO:0000256" key="2">
    <source>
        <dbReference type="ARBA" id="ARBA00011233"/>
    </source>
</evidence>
<dbReference type="EMBL" id="CAJZBQ010000009">
    <property type="protein sequence ID" value="CAG9312934.1"/>
    <property type="molecule type" value="Genomic_DNA"/>
</dbReference>
<reference evidence="12" key="1">
    <citation type="submission" date="2021-09" db="EMBL/GenBank/DDBJ databases">
        <authorList>
            <consortium name="AG Swart"/>
            <person name="Singh M."/>
            <person name="Singh A."/>
            <person name="Seah K."/>
            <person name="Emmerich C."/>
        </authorList>
    </citation>
    <scope>NUCLEOTIDE SEQUENCE</scope>
    <source>
        <strain evidence="12">ATCC30299</strain>
    </source>
</reference>
<dbReference type="GO" id="GO:0009235">
    <property type="term" value="P:cobalamin metabolic process"/>
    <property type="evidence" value="ECO:0007669"/>
    <property type="project" value="UniProtKB-ARBA"/>
</dbReference>
<evidence type="ECO:0000256" key="5">
    <source>
        <dbReference type="ARBA" id="ARBA00022840"/>
    </source>
</evidence>
<organism evidence="12 13">
    <name type="scientific">Blepharisma stoltei</name>
    <dbReference type="NCBI Taxonomy" id="1481888"/>
    <lineage>
        <taxon>Eukaryota</taxon>
        <taxon>Sar</taxon>
        <taxon>Alveolata</taxon>
        <taxon>Ciliophora</taxon>
        <taxon>Postciliodesmatophora</taxon>
        <taxon>Heterotrichea</taxon>
        <taxon>Heterotrichida</taxon>
        <taxon>Blepharismidae</taxon>
        <taxon>Blepharisma</taxon>
    </lineage>
</organism>
<evidence type="ECO:0000259" key="11">
    <source>
        <dbReference type="Pfam" id="PF01923"/>
    </source>
</evidence>
<proteinExistence type="inferred from homology"/>
<keyword evidence="4 10" id="KW-0547">Nucleotide-binding</keyword>
<evidence type="ECO:0000256" key="3">
    <source>
        <dbReference type="ARBA" id="ARBA00022679"/>
    </source>
</evidence>
<sequence length="191" mass="21331">MERVAKSKIYTKTGDRGATSLYTGERLSKTNPVFDALGNTDELNSSLGLAAAACSEDSQIMNIIFTIQNRLMDIGACIATFQSSEDTDKLLKTRFDPSHISVLENWIDILDAALPKLTNFILPSGGEASSRLHMSRSICRRAERSLAALLERQEIDENVFVYINRLSDLLFVMARTMAYRQGKGEVIYQKQ</sequence>
<comment type="catalytic activity">
    <reaction evidence="6">
        <text>cob(I)alamin-[corrinoid adenosyltransferase] + ATP = apo-[corrinoid adenosyltransferase] + adenosylcob(III)alamin + triphosphate</text>
        <dbReference type="Rhea" id="RHEA:56796"/>
        <dbReference type="Rhea" id="RHEA-COMP:14743"/>
        <dbReference type="Rhea" id="RHEA-COMP:14744"/>
        <dbReference type="ChEBI" id="CHEBI:18036"/>
        <dbReference type="ChEBI" id="CHEBI:18408"/>
        <dbReference type="ChEBI" id="CHEBI:30616"/>
        <dbReference type="ChEBI" id="CHEBI:60488"/>
        <dbReference type="ChEBI" id="CHEBI:83228"/>
    </reaction>
    <physiologicalReaction direction="left-to-right" evidence="6">
        <dbReference type="Rhea" id="RHEA:56797"/>
    </physiologicalReaction>
</comment>
<dbReference type="Pfam" id="PF01923">
    <property type="entry name" value="Cob_adeno_trans"/>
    <property type="match status" value="1"/>
</dbReference>
<accession>A0AAU9ID82</accession>
<dbReference type="PANTHER" id="PTHR12213">
    <property type="entry name" value="CORRINOID ADENOSYLTRANSFERASE"/>
    <property type="match status" value="1"/>
</dbReference>
<gene>
    <name evidence="12" type="ORF">BSTOLATCC_MIC7725</name>
</gene>
<evidence type="ECO:0000256" key="8">
    <source>
        <dbReference type="ARBA" id="ARBA00071654"/>
    </source>
</evidence>
<evidence type="ECO:0000256" key="9">
    <source>
        <dbReference type="ARBA" id="ARBA00075216"/>
    </source>
</evidence>
<evidence type="ECO:0000256" key="7">
    <source>
        <dbReference type="ARBA" id="ARBA00056747"/>
    </source>
</evidence>
<name>A0AAU9ID82_9CILI</name>
<dbReference type="InterPro" id="IPR016030">
    <property type="entry name" value="CblAdoTrfase-like"/>
</dbReference>
<dbReference type="Gene3D" id="1.20.1200.10">
    <property type="entry name" value="Cobalamin adenosyltransferase-like"/>
    <property type="match status" value="1"/>
</dbReference>
<keyword evidence="5 10" id="KW-0067">ATP-binding</keyword>
<dbReference type="Proteomes" id="UP001162131">
    <property type="component" value="Unassembled WGS sequence"/>
</dbReference>
<dbReference type="InterPro" id="IPR036451">
    <property type="entry name" value="CblAdoTrfase-like_sf"/>
</dbReference>
<comment type="similarity">
    <text evidence="1 10">Belongs to the Cob(I)alamin adenosyltransferase family.</text>
</comment>
<evidence type="ECO:0000256" key="10">
    <source>
        <dbReference type="RuleBase" id="RU366026"/>
    </source>
</evidence>